<dbReference type="Proteomes" id="UP000224634">
    <property type="component" value="Unassembled WGS sequence"/>
</dbReference>
<feature type="compositionally biased region" description="Low complexity" evidence="1">
    <location>
        <begin position="454"/>
        <end position="471"/>
    </location>
</feature>
<gene>
    <name evidence="3" type="ORF">AJ80_05673</name>
</gene>
<dbReference type="EMBL" id="PDNA01000086">
    <property type="protein sequence ID" value="PGH15048.1"/>
    <property type="molecule type" value="Genomic_DNA"/>
</dbReference>
<dbReference type="InterPro" id="IPR018392">
    <property type="entry name" value="LysM"/>
</dbReference>
<protein>
    <recommendedName>
        <fullName evidence="2">LysM domain-containing protein</fullName>
    </recommendedName>
</protein>
<feature type="domain" description="LysM" evidence="2">
    <location>
        <begin position="266"/>
        <end position="310"/>
    </location>
</feature>
<dbReference type="InterPro" id="IPR036779">
    <property type="entry name" value="LysM_dom_sf"/>
</dbReference>
<feature type="region of interest" description="Disordered" evidence="1">
    <location>
        <begin position="1"/>
        <end position="134"/>
    </location>
</feature>
<feature type="region of interest" description="Disordered" evidence="1">
    <location>
        <begin position="149"/>
        <end position="195"/>
    </location>
</feature>
<keyword evidence="4" id="KW-1185">Reference proteome</keyword>
<feature type="region of interest" description="Disordered" evidence="1">
    <location>
        <begin position="628"/>
        <end position="687"/>
    </location>
</feature>
<feature type="compositionally biased region" description="Basic and acidic residues" evidence="1">
    <location>
        <begin position="677"/>
        <end position="687"/>
    </location>
</feature>
<dbReference type="SMART" id="SM00257">
    <property type="entry name" value="LysM"/>
    <property type="match status" value="1"/>
</dbReference>
<feature type="compositionally biased region" description="Polar residues" evidence="1">
    <location>
        <begin position="60"/>
        <end position="71"/>
    </location>
</feature>
<proteinExistence type="predicted"/>
<evidence type="ECO:0000256" key="1">
    <source>
        <dbReference type="SAM" id="MobiDB-lite"/>
    </source>
</evidence>
<name>A0A2B7Y2L1_POLH7</name>
<evidence type="ECO:0000313" key="4">
    <source>
        <dbReference type="Proteomes" id="UP000224634"/>
    </source>
</evidence>
<evidence type="ECO:0000259" key="2">
    <source>
        <dbReference type="SMART" id="SM00257"/>
    </source>
</evidence>
<feature type="region of interest" description="Disordered" evidence="1">
    <location>
        <begin position="346"/>
        <end position="379"/>
    </location>
</feature>
<feature type="compositionally biased region" description="Low complexity" evidence="1">
    <location>
        <begin position="12"/>
        <end position="27"/>
    </location>
</feature>
<dbReference type="OrthoDB" id="2192830at2759"/>
<dbReference type="Gene3D" id="3.10.350.10">
    <property type="entry name" value="LysM domain"/>
    <property type="match status" value="1"/>
</dbReference>
<dbReference type="AlphaFoldDB" id="A0A2B7Y2L1"/>
<feature type="compositionally biased region" description="Polar residues" evidence="1">
    <location>
        <begin position="628"/>
        <end position="639"/>
    </location>
</feature>
<feature type="compositionally biased region" description="Polar residues" evidence="1">
    <location>
        <begin position="79"/>
        <end position="89"/>
    </location>
</feature>
<evidence type="ECO:0000313" key="3">
    <source>
        <dbReference type="EMBL" id="PGH15048.1"/>
    </source>
</evidence>
<feature type="compositionally biased region" description="Basic and acidic residues" evidence="1">
    <location>
        <begin position="102"/>
        <end position="112"/>
    </location>
</feature>
<reference evidence="3 4" key="1">
    <citation type="submission" date="2017-10" db="EMBL/GenBank/DDBJ databases">
        <title>Comparative genomics in systemic dimorphic fungi from Ajellomycetaceae.</title>
        <authorList>
            <person name="Munoz J.F."/>
            <person name="Mcewen J.G."/>
            <person name="Clay O.K."/>
            <person name="Cuomo C.A."/>
        </authorList>
    </citation>
    <scope>NUCLEOTIDE SEQUENCE [LARGE SCALE GENOMIC DNA]</scope>
    <source>
        <strain evidence="3 4">UAMH7299</strain>
    </source>
</reference>
<feature type="region of interest" description="Disordered" evidence="1">
    <location>
        <begin position="224"/>
        <end position="255"/>
    </location>
</feature>
<accession>A0A2B7Y2L1</accession>
<organism evidence="3 4">
    <name type="scientific">Polytolypa hystricis (strain UAMH7299)</name>
    <dbReference type="NCBI Taxonomy" id="1447883"/>
    <lineage>
        <taxon>Eukaryota</taxon>
        <taxon>Fungi</taxon>
        <taxon>Dikarya</taxon>
        <taxon>Ascomycota</taxon>
        <taxon>Pezizomycotina</taxon>
        <taxon>Eurotiomycetes</taxon>
        <taxon>Eurotiomycetidae</taxon>
        <taxon>Onygenales</taxon>
        <taxon>Onygenales incertae sedis</taxon>
        <taxon>Polytolypa</taxon>
    </lineage>
</organism>
<comment type="caution">
    <text evidence="3">The sequence shown here is derived from an EMBL/GenBank/DDBJ whole genome shotgun (WGS) entry which is preliminary data.</text>
</comment>
<feature type="compositionally biased region" description="Polar residues" evidence="1">
    <location>
        <begin position="174"/>
        <end position="195"/>
    </location>
</feature>
<feature type="region of interest" description="Disordered" evidence="1">
    <location>
        <begin position="439"/>
        <end position="505"/>
    </location>
</feature>
<feature type="compositionally biased region" description="Polar residues" evidence="1">
    <location>
        <begin position="350"/>
        <end position="377"/>
    </location>
</feature>
<sequence length="687" mass="73014">MNSNTSLLDAFNPSSSSRSTSSNPASAVRPRNRRLISFVDDDDNDGVMAGTGTGTGTGTAPQQQHPDQSGNPAIYVGDVTNSSQSSRTVSPVRGRFPSARPLSRERPSESSRTKNGRAGPRGDNKSGNLGGDFWESSWSSLQGLASAVLGGADGDRGKLRSPAAPSGQQRRKSSPSNLPWNKGSSRSSTNASWGPSSFLAGQVSTGSIEARQALVQARKRQTLLQANGDAMPDIQGNYKRRESGETPRTSSAGHQQEEALDALVYIHHVRPTDSITSVSIRYGCQPATMRKANGFWPSDSIQARKTVLLPVDSCTIRSRRLSPEEVKERIGTNGIRKDSLHESDYFAPHTESSSSTDGNGDTELNNHWGSEAPSVSDTAAEISPPWKHECWVHVDDFPDAVEIGRVPRRSLGFFPRARRKSQVQPIPYSDLDDLQSLSSNVSSAPFNGSPEYRPQPFSPSQSPFSSPSRSRNTSASGSHLRPSYARHKQRNSIVLAGPGGVGTLGRKVTAPGPAPDKLNTFVSTHLPNLVVPPPPPPPPTSVPSNNFHRASMDSTSTAVSASSSTGLENVGGAIEGWVRKMATRARTGLNELQQPGSMHHGASLGIGGMGDLIELDDSLEGRIRNQLLPTEQDPSSLLEPSTPKPSPLRAGNAAVNPPFGLETRGGSGSVRGGRLASGRDFKGAKGD</sequence>